<dbReference type="Proteomes" id="UP000256869">
    <property type="component" value="Unassembled WGS sequence"/>
</dbReference>
<gene>
    <name evidence="4" type="ORF">DFP95_107170</name>
</gene>
<dbReference type="Gene3D" id="1.10.357.10">
    <property type="entry name" value="Tetracycline Repressor, domain 2"/>
    <property type="match status" value="1"/>
</dbReference>
<reference evidence="4 5" key="1">
    <citation type="submission" date="2018-07" db="EMBL/GenBank/DDBJ databases">
        <title>Genomic Encyclopedia of Type Strains, Phase III (KMG-III): the genomes of soil and plant-associated and newly described type strains.</title>
        <authorList>
            <person name="Whitman W."/>
        </authorList>
    </citation>
    <scope>NUCLEOTIDE SEQUENCE [LARGE SCALE GENOMIC DNA]</scope>
    <source>
        <strain evidence="4 5">CECT 8236</strain>
    </source>
</reference>
<dbReference type="AlphaFoldDB" id="A0A3D9ICC3"/>
<name>A0A3D9ICC3_9BACL</name>
<dbReference type="OrthoDB" id="881297at2"/>
<evidence type="ECO:0000256" key="2">
    <source>
        <dbReference type="PROSITE-ProRule" id="PRU00335"/>
    </source>
</evidence>
<dbReference type="InterPro" id="IPR001647">
    <property type="entry name" value="HTH_TetR"/>
</dbReference>
<dbReference type="EMBL" id="QRDY01000007">
    <property type="protein sequence ID" value="RED59331.1"/>
    <property type="molecule type" value="Genomic_DNA"/>
</dbReference>
<sequence length="237" mass="27705">MECELDQKEEKRKSIRDKLVLKLLPYIQRNGIVLLKMDDVAKYMDISKATMYKYFVSKDEIIECLVEQCVNYTNTQTLEEAPQKLTLEQLSHPSHEDRMNFGETFAKAFKLSVKMAFFLTDIFLQDLKAAYPDLYAKLSEAVEQCQRKLIAYLNSGMELGVFHRMNSGILLIQLDVVLRKLLDPNLLMLHDMTLKQALLDFYEAIKHQTFNEKWIHEDQSGIESFINQMVIKKLSHD</sequence>
<organism evidence="4 5">
    <name type="scientific">Cohnella lupini</name>
    <dbReference type="NCBI Taxonomy" id="1294267"/>
    <lineage>
        <taxon>Bacteria</taxon>
        <taxon>Bacillati</taxon>
        <taxon>Bacillota</taxon>
        <taxon>Bacilli</taxon>
        <taxon>Bacillales</taxon>
        <taxon>Paenibacillaceae</taxon>
        <taxon>Cohnella</taxon>
    </lineage>
</organism>
<dbReference type="InterPro" id="IPR009057">
    <property type="entry name" value="Homeodomain-like_sf"/>
</dbReference>
<proteinExistence type="predicted"/>
<dbReference type="SUPFAM" id="SSF46689">
    <property type="entry name" value="Homeodomain-like"/>
    <property type="match status" value="1"/>
</dbReference>
<comment type="caution">
    <text evidence="4">The sequence shown here is derived from an EMBL/GenBank/DDBJ whole genome shotgun (WGS) entry which is preliminary data.</text>
</comment>
<dbReference type="GO" id="GO:0003677">
    <property type="term" value="F:DNA binding"/>
    <property type="evidence" value="ECO:0007669"/>
    <property type="project" value="UniProtKB-UniRule"/>
</dbReference>
<evidence type="ECO:0000313" key="4">
    <source>
        <dbReference type="EMBL" id="RED59331.1"/>
    </source>
</evidence>
<keyword evidence="1 2" id="KW-0238">DNA-binding</keyword>
<evidence type="ECO:0000313" key="5">
    <source>
        <dbReference type="Proteomes" id="UP000256869"/>
    </source>
</evidence>
<dbReference type="PROSITE" id="PS50977">
    <property type="entry name" value="HTH_TETR_2"/>
    <property type="match status" value="1"/>
</dbReference>
<keyword evidence="5" id="KW-1185">Reference proteome</keyword>
<feature type="domain" description="HTH tetR-type" evidence="3">
    <location>
        <begin position="13"/>
        <end position="73"/>
    </location>
</feature>
<accession>A0A3D9ICC3</accession>
<dbReference type="RefSeq" id="WP_115993378.1">
    <property type="nucleotide sequence ID" value="NZ_QRDY01000007.1"/>
</dbReference>
<evidence type="ECO:0000256" key="1">
    <source>
        <dbReference type="ARBA" id="ARBA00023125"/>
    </source>
</evidence>
<dbReference type="Pfam" id="PF00440">
    <property type="entry name" value="TetR_N"/>
    <property type="match status" value="1"/>
</dbReference>
<protein>
    <submittedName>
        <fullName evidence="4">TetR family transcriptional regulator</fullName>
    </submittedName>
</protein>
<feature type="DNA-binding region" description="H-T-H motif" evidence="2">
    <location>
        <begin position="36"/>
        <end position="55"/>
    </location>
</feature>
<evidence type="ECO:0000259" key="3">
    <source>
        <dbReference type="PROSITE" id="PS50977"/>
    </source>
</evidence>